<sequence>MDFLFTEEQDMFRDSISRYVREKYDFETRQKIIASTDGWSKEVWADFAEMGLLSVPFAEEYDGLGGGAVDIMVIMEELGKGNIVEPFLPTVVLGGGVLSEVGGDQAKTLIPQIATGELIVGFGVAEPRSRFDLFHVEASAKKDGDSYVLNGRKAVVLGAPIADKLILSLRTGGNTRDEDGISLFVVDAKAEGVTIESYSTIDGHRAGDVILEDVKVTSADLLGEEGKALPIIEKVTDQGISAIAAEAMGVCRKMTELTTAYTRERKQFGTAISNFQVLQHRMVDMLIHTEEMISMAYLGALKLDEHPDERKKILSAVKVQLGKSVKFCGESAIQLHGGMGMTEEMAVAHYFMHGTMLDVMFGNADHHRKRYESLM</sequence>
<dbReference type="AlphaFoldDB" id="C6XQY0"/>
<keyword evidence="5 6" id="KW-0560">Oxidoreductase</keyword>
<dbReference type="eggNOG" id="COG1960">
    <property type="taxonomic scope" value="Bacteria"/>
</dbReference>
<organism evidence="10 11">
    <name type="scientific">Hirschia baltica (strain ATCC 49814 / DSM 5838 / IFAM 1418)</name>
    <dbReference type="NCBI Taxonomy" id="582402"/>
    <lineage>
        <taxon>Bacteria</taxon>
        <taxon>Pseudomonadati</taxon>
        <taxon>Pseudomonadota</taxon>
        <taxon>Alphaproteobacteria</taxon>
        <taxon>Hyphomonadales</taxon>
        <taxon>Hyphomonadaceae</taxon>
        <taxon>Hirschia</taxon>
    </lineage>
</organism>
<dbReference type="Gene3D" id="1.20.140.10">
    <property type="entry name" value="Butyryl-CoA Dehydrogenase, subunit A, domain 3"/>
    <property type="match status" value="1"/>
</dbReference>
<dbReference type="PANTHER" id="PTHR43884">
    <property type="entry name" value="ACYL-COA DEHYDROGENASE"/>
    <property type="match status" value="1"/>
</dbReference>
<evidence type="ECO:0000259" key="8">
    <source>
        <dbReference type="Pfam" id="PF02770"/>
    </source>
</evidence>
<keyword evidence="3 6" id="KW-0285">Flavoprotein</keyword>
<feature type="domain" description="Acyl-CoA dehydrogenase/oxidase N-terminal" evidence="9">
    <location>
        <begin position="6"/>
        <end position="117"/>
    </location>
</feature>
<dbReference type="InterPro" id="IPR037069">
    <property type="entry name" value="AcylCoA_DH/ox_N_sf"/>
</dbReference>
<dbReference type="InterPro" id="IPR009100">
    <property type="entry name" value="AcylCoA_DH/oxidase_NM_dom_sf"/>
</dbReference>
<dbReference type="InterPro" id="IPR046373">
    <property type="entry name" value="Acyl-CoA_Oxase/DH_mid-dom_sf"/>
</dbReference>
<dbReference type="RefSeq" id="WP_015828661.1">
    <property type="nucleotide sequence ID" value="NC_012982.1"/>
</dbReference>
<dbReference type="InterPro" id="IPR009075">
    <property type="entry name" value="AcylCo_DH/oxidase_C"/>
</dbReference>
<dbReference type="STRING" id="582402.Hbal_2838"/>
<proteinExistence type="inferred from homology"/>
<comment type="cofactor">
    <cofactor evidence="1 6">
        <name>FAD</name>
        <dbReference type="ChEBI" id="CHEBI:57692"/>
    </cofactor>
</comment>
<evidence type="ECO:0000256" key="2">
    <source>
        <dbReference type="ARBA" id="ARBA00009347"/>
    </source>
</evidence>
<dbReference type="EMBL" id="CP001678">
    <property type="protein sequence ID" value="ACT60511.1"/>
    <property type="molecule type" value="Genomic_DNA"/>
</dbReference>
<dbReference type="PANTHER" id="PTHR43884:SF20">
    <property type="entry name" value="ACYL-COA DEHYDROGENASE FADE28"/>
    <property type="match status" value="1"/>
</dbReference>
<protein>
    <submittedName>
        <fullName evidence="10">Acyl-CoA dehydrogenase domain protein</fullName>
    </submittedName>
</protein>
<dbReference type="KEGG" id="hba:Hbal_2838"/>
<name>C6XQY0_HIRBI</name>
<evidence type="ECO:0000259" key="9">
    <source>
        <dbReference type="Pfam" id="PF02771"/>
    </source>
</evidence>
<evidence type="ECO:0000313" key="11">
    <source>
        <dbReference type="Proteomes" id="UP000002745"/>
    </source>
</evidence>
<dbReference type="Gene3D" id="2.40.110.10">
    <property type="entry name" value="Butyryl-CoA Dehydrogenase, subunit A, domain 2"/>
    <property type="match status" value="1"/>
</dbReference>
<gene>
    <name evidence="10" type="ordered locus">Hbal_2838</name>
</gene>
<dbReference type="SUPFAM" id="SSF47203">
    <property type="entry name" value="Acyl-CoA dehydrogenase C-terminal domain-like"/>
    <property type="match status" value="1"/>
</dbReference>
<reference evidence="11" key="1">
    <citation type="journal article" date="2011" name="J. Bacteriol.">
        <title>Genome sequences of eight morphologically diverse alphaproteobacteria.</title>
        <authorList>
            <consortium name="US DOE Joint Genome Institute"/>
            <person name="Brown P.J."/>
            <person name="Kysela D.T."/>
            <person name="Buechlein A."/>
            <person name="Hemmerich C."/>
            <person name="Brun Y.V."/>
        </authorList>
    </citation>
    <scope>NUCLEOTIDE SEQUENCE [LARGE SCALE GENOMIC DNA]</scope>
    <source>
        <strain evidence="11">ATCC 49814 / DSM 5838 / IFAM 1418</strain>
    </source>
</reference>
<keyword evidence="4 6" id="KW-0274">FAD</keyword>
<dbReference type="InterPro" id="IPR006091">
    <property type="entry name" value="Acyl-CoA_Oxase/DH_mid-dom"/>
</dbReference>
<comment type="similarity">
    <text evidence="2 6">Belongs to the acyl-CoA dehydrogenase family.</text>
</comment>
<accession>C6XQY0</accession>
<evidence type="ECO:0000256" key="6">
    <source>
        <dbReference type="RuleBase" id="RU362125"/>
    </source>
</evidence>
<dbReference type="Pfam" id="PF02771">
    <property type="entry name" value="Acyl-CoA_dh_N"/>
    <property type="match status" value="1"/>
</dbReference>
<evidence type="ECO:0000256" key="4">
    <source>
        <dbReference type="ARBA" id="ARBA00022827"/>
    </source>
</evidence>
<dbReference type="InterPro" id="IPR036250">
    <property type="entry name" value="AcylCo_DH-like_C"/>
</dbReference>
<feature type="domain" description="Acyl-CoA oxidase/dehydrogenase middle" evidence="8">
    <location>
        <begin position="122"/>
        <end position="214"/>
    </location>
</feature>
<dbReference type="OrthoDB" id="7328575at2"/>
<dbReference type="Gene3D" id="1.10.540.10">
    <property type="entry name" value="Acyl-CoA dehydrogenase/oxidase, N-terminal domain"/>
    <property type="match status" value="1"/>
</dbReference>
<keyword evidence="11" id="KW-1185">Reference proteome</keyword>
<dbReference type="GO" id="GO:0050660">
    <property type="term" value="F:flavin adenine dinucleotide binding"/>
    <property type="evidence" value="ECO:0007669"/>
    <property type="project" value="InterPro"/>
</dbReference>
<dbReference type="HOGENOM" id="CLU_018204_5_2_5"/>
<dbReference type="InterPro" id="IPR013786">
    <property type="entry name" value="AcylCoA_DH/ox_N"/>
</dbReference>
<evidence type="ECO:0000256" key="3">
    <source>
        <dbReference type="ARBA" id="ARBA00022630"/>
    </source>
</evidence>
<evidence type="ECO:0000256" key="5">
    <source>
        <dbReference type="ARBA" id="ARBA00023002"/>
    </source>
</evidence>
<dbReference type="CDD" id="cd00567">
    <property type="entry name" value="ACAD"/>
    <property type="match status" value="1"/>
</dbReference>
<dbReference type="GO" id="GO:0003995">
    <property type="term" value="F:acyl-CoA dehydrogenase activity"/>
    <property type="evidence" value="ECO:0007669"/>
    <property type="project" value="TreeGrafter"/>
</dbReference>
<dbReference type="Proteomes" id="UP000002745">
    <property type="component" value="Chromosome"/>
</dbReference>
<evidence type="ECO:0000256" key="1">
    <source>
        <dbReference type="ARBA" id="ARBA00001974"/>
    </source>
</evidence>
<dbReference type="Pfam" id="PF02770">
    <property type="entry name" value="Acyl-CoA_dh_M"/>
    <property type="match status" value="1"/>
</dbReference>
<dbReference type="Pfam" id="PF00441">
    <property type="entry name" value="Acyl-CoA_dh_1"/>
    <property type="match status" value="1"/>
</dbReference>
<dbReference type="SUPFAM" id="SSF56645">
    <property type="entry name" value="Acyl-CoA dehydrogenase NM domain-like"/>
    <property type="match status" value="1"/>
</dbReference>
<evidence type="ECO:0000259" key="7">
    <source>
        <dbReference type="Pfam" id="PF00441"/>
    </source>
</evidence>
<feature type="domain" description="Acyl-CoA dehydrogenase/oxidase C-terminal" evidence="7">
    <location>
        <begin position="242"/>
        <end position="368"/>
    </location>
</feature>
<evidence type="ECO:0000313" key="10">
    <source>
        <dbReference type="EMBL" id="ACT60511.1"/>
    </source>
</evidence>